<dbReference type="EMBL" id="FONV01000020">
    <property type="protein sequence ID" value="SFF75447.1"/>
    <property type="molecule type" value="Genomic_DNA"/>
</dbReference>
<name>A0A1I2LD82_9ACTN</name>
<evidence type="ECO:0000313" key="3">
    <source>
        <dbReference type="Proteomes" id="UP000199645"/>
    </source>
</evidence>
<keyword evidence="1" id="KW-0812">Transmembrane</keyword>
<evidence type="ECO:0000313" key="2">
    <source>
        <dbReference type="EMBL" id="SFF75447.1"/>
    </source>
</evidence>
<evidence type="ECO:0000256" key="1">
    <source>
        <dbReference type="SAM" id="Phobius"/>
    </source>
</evidence>
<keyword evidence="1" id="KW-1133">Transmembrane helix</keyword>
<reference evidence="2 3" key="1">
    <citation type="submission" date="2016-10" db="EMBL/GenBank/DDBJ databases">
        <authorList>
            <person name="de Groot N.N."/>
        </authorList>
    </citation>
    <scope>NUCLEOTIDE SEQUENCE [LARGE SCALE GENOMIC DNA]</scope>
    <source>
        <strain evidence="2 3">DSM 43019</strain>
    </source>
</reference>
<keyword evidence="1" id="KW-0472">Membrane</keyword>
<protein>
    <submittedName>
        <fullName evidence="2">Uncharacterized protein</fullName>
    </submittedName>
</protein>
<dbReference type="RefSeq" id="WP_093621259.1">
    <property type="nucleotide sequence ID" value="NZ_BOMT01000094.1"/>
</dbReference>
<feature type="transmembrane region" description="Helical" evidence="1">
    <location>
        <begin position="41"/>
        <end position="61"/>
    </location>
</feature>
<accession>A0A1I2LD82</accession>
<keyword evidence="3" id="KW-1185">Reference proteome</keyword>
<dbReference type="OrthoDB" id="3298461at2"/>
<gene>
    <name evidence="2" type="ORF">SAMN05421541_120125</name>
</gene>
<proteinExistence type="predicted"/>
<sequence length="86" mass="9355">MTTYDSTVGARPNIGDKTAVNASAAQEKIKQAVEPVRKRPVVSSATALAVAAVAAAGVIGGRKYVQSRRRSRWQQLLDKLPFDRFR</sequence>
<dbReference type="AlphaFoldDB" id="A0A1I2LD82"/>
<dbReference type="Proteomes" id="UP000199645">
    <property type="component" value="Unassembled WGS sequence"/>
</dbReference>
<dbReference type="STRING" id="35752.SAMN05421541_120125"/>
<organism evidence="2 3">
    <name type="scientific">Actinoplanes philippinensis</name>
    <dbReference type="NCBI Taxonomy" id="35752"/>
    <lineage>
        <taxon>Bacteria</taxon>
        <taxon>Bacillati</taxon>
        <taxon>Actinomycetota</taxon>
        <taxon>Actinomycetes</taxon>
        <taxon>Micromonosporales</taxon>
        <taxon>Micromonosporaceae</taxon>
        <taxon>Actinoplanes</taxon>
    </lineage>
</organism>